<evidence type="ECO:0000313" key="3">
    <source>
        <dbReference type="Proteomes" id="UP000003730"/>
    </source>
</evidence>
<dbReference type="EMBL" id="AFXZ01000002">
    <property type="protein sequence ID" value="EGV44779.1"/>
    <property type="molecule type" value="Genomic_DNA"/>
</dbReference>
<dbReference type="OrthoDB" id="1452256at2"/>
<dbReference type="Pfam" id="PF12680">
    <property type="entry name" value="SnoaL_2"/>
    <property type="match status" value="1"/>
</dbReference>
<dbReference type="Proteomes" id="UP000003730">
    <property type="component" value="Unassembled WGS sequence"/>
</dbReference>
<dbReference type="STRING" id="1046627.BZARG_143"/>
<accession>G2E9D2</accession>
<dbReference type="AlphaFoldDB" id="G2E9D2"/>
<dbReference type="InterPro" id="IPR037401">
    <property type="entry name" value="SnoaL-like"/>
</dbReference>
<dbReference type="InterPro" id="IPR032710">
    <property type="entry name" value="NTF2-like_dom_sf"/>
</dbReference>
<gene>
    <name evidence="2" type="ORF">BZARG_143</name>
</gene>
<name>G2E9D2_9FLAO</name>
<dbReference type="Gene3D" id="3.10.450.50">
    <property type="match status" value="1"/>
</dbReference>
<organism evidence="2 3">
    <name type="scientific">Bizionia argentinensis JUB59</name>
    <dbReference type="NCBI Taxonomy" id="1046627"/>
    <lineage>
        <taxon>Bacteria</taxon>
        <taxon>Pseudomonadati</taxon>
        <taxon>Bacteroidota</taxon>
        <taxon>Flavobacteriia</taxon>
        <taxon>Flavobacteriales</taxon>
        <taxon>Flavobacteriaceae</taxon>
        <taxon>Bizionia</taxon>
    </lineage>
</organism>
<reference evidence="2 3" key="1">
    <citation type="journal article" date="2008" name="Int. J. Syst. Evol. Microbiol.">
        <title>Bizionia argentinensis sp. nov., isolated from surface marine water in Antarctica.</title>
        <authorList>
            <person name="Bercovich A."/>
            <person name="Vazquez S.C."/>
            <person name="Yankilevich P."/>
            <person name="Coria S.H."/>
            <person name="Foti M."/>
            <person name="Hernandez E."/>
            <person name="Vidal A."/>
            <person name="Ruberto L."/>
            <person name="Melo C."/>
            <person name="Marenssi S."/>
            <person name="Criscuolo M."/>
            <person name="Memoli M."/>
            <person name="Arguelles M."/>
            <person name="Mac Cormack W.P."/>
        </authorList>
    </citation>
    <scope>NUCLEOTIDE SEQUENCE [LARGE SCALE GENOMIC DNA]</scope>
    <source>
        <strain evidence="2 3">JUB59</strain>
    </source>
</reference>
<proteinExistence type="predicted"/>
<sequence length="131" mass="15211">MTSKALIKSFFESDLANDPALIEQFYHKDCLIYWNSSKGLSERNFEDISNFFEGVRESYESLRFDLTHLLKEDKIITARYTLYASTIESNADEIPIAHYISIFHLKDNKIHRAYEISQPADKDTIASEAYS</sequence>
<keyword evidence="3" id="KW-1185">Reference proteome</keyword>
<comment type="caution">
    <text evidence="2">The sequence shown here is derived from an EMBL/GenBank/DDBJ whole genome shotgun (WGS) entry which is preliminary data.</text>
</comment>
<dbReference type="RefSeq" id="WP_008634231.1">
    <property type="nucleotide sequence ID" value="NZ_AFXZ01000002.1"/>
</dbReference>
<feature type="domain" description="SnoaL-like" evidence="1">
    <location>
        <begin position="16"/>
        <end position="112"/>
    </location>
</feature>
<dbReference type="SUPFAM" id="SSF54427">
    <property type="entry name" value="NTF2-like"/>
    <property type="match status" value="1"/>
</dbReference>
<evidence type="ECO:0000259" key="1">
    <source>
        <dbReference type="Pfam" id="PF12680"/>
    </source>
</evidence>
<protein>
    <submittedName>
        <fullName evidence="2">Nuclear transport factor 2 family protein</fullName>
    </submittedName>
</protein>
<dbReference type="eggNOG" id="COG3631">
    <property type="taxonomic scope" value="Bacteria"/>
</dbReference>
<evidence type="ECO:0000313" key="2">
    <source>
        <dbReference type="EMBL" id="EGV44779.1"/>
    </source>
</evidence>